<gene>
    <name evidence="6" type="ORF">H8718_08225</name>
</gene>
<dbReference type="InterPro" id="IPR036779">
    <property type="entry name" value="LysM_dom_sf"/>
</dbReference>
<dbReference type="GO" id="GO:0009253">
    <property type="term" value="P:peptidoglycan catabolic process"/>
    <property type="evidence" value="ECO:0007669"/>
    <property type="project" value="InterPro"/>
</dbReference>
<keyword evidence="7" id="KW-1185">Reference proteome</keyword>
<comment type="similarity">
    <text evidence="1">Belongs to the glycosyl hydrolase 25 family.</text>
</comment>
<evidence type="ECO:0000256" key="4">
    <source>
        <dbReference type="SAM" id="MobiDB-lite"/>
    </source>
</evidence>
<proteinExistence type="inferred from homology"/>
<dbReference type="PROSITE" id="PS51904">
    <property type="entry name" value="GLYCOSYL_HYDROL_F25_2"/>
    <property type="match status" value="1"/>
</dbReference>
<dbReference type="EMBL" id="JACRSY010000011">
    <property type="protein sequence ID" value="MBC8579515.1"/>
    <property type="molecule type" value="Genomic_DNA"/>
</dbReference>
<dbReference type="GO" id="GO:0003796">
    <property type="term" value="F:lysozyme activity"/>
    <property type="evidence" value="ECO:0007669"/>
    <property type="project" value="InterPro"/>
</dbReference>
<dbReference type="CDD" id="cd06525">
    <property type="entry name" value="GH25_Lyc-like"/>
    <property type="match status" value="1"/>
</dbReference>
<dbReference type="InterPro" id="IPR018077">
    <property type="entry name" value="Glyco_hydro_fam25_subgr"/>
</dbReference>
<accession>A0A926I984</accession>
<dbReference type="SMART" id="SM00641">
    <property type="entry name" value="Glyco_25"/>
    <property type="match status" value="1"/>
</dbReference>
<dbReference type="InterPro" id="IPR002053">
    <property type="entry name" value="Glyco_hydro_25"/>
</dbReference>
<feature type="domain" description="LysM" evidence="5">
    <location>
        <begin position="388"/>
        <end position="432"/>
    </location>
</feature>
<evidence type="ECO:0000256" key="3">
    <source>
        <dbReference type="ARBA" id="ARBA00023295"/>
    </source>
</evidence>
<evidence type="ECO:0000313" key="6">
    <source>
        <dbReference type="EMBL" id="MBC8579515.1"/>
    </source>
</evidence>
<dbReference type="Pfam" id="PF01183">
    <property type="entry name" value="Glyco_hydro_25"/>
    <property type="match status" value="1"/>
</dbReference>
<dbReference type="GO" id="GO:0016052">
    <property type="term" value="P:carbohydrate catabolic process"/>
    <property type="evidence" value="ECO:0007669"/>
    <property type="project" value="TreeGrafter"/>
</dbReference>
<feature type="domain" description="LysM" evidence="5">
    <location>
        <begin position="331"/>
        <end position="375"/>
    </location>
</feature>
<reference evidence="6" key="1">
    <citation type="submission" date="2020-08" db="EMBL/GenBank/DDBJ databases">
        <title>Genome public.</title>
        <authorList>
            <person name="Liu C."/>
            <person name="Sun Q."/>
        </authorList>
    </citation>
    <scope>NUCLEOTIDE SEQUENCE</scope>
    <source>
        <strain evidence="6">NSJ-12</strain>
    </source>
</reference>
<evidence type="ECO:0000256" key="2">
    <source>
        <dbReference type="ARBA" id="ARBA00022801"/>
    </source>
</evidence>
<sequence>MQHLFRYFPILILILFSTLSFTIFANEPVLNGIDISEWQGPIDFESVKEDGIEVVYIRAGEGGNYEDAYFMSHYEGAKAANLKIGFYHYVIATSTEEAKEQARYFASLIKDKRMDCRPAMDFENFGNLSNNEINAIAKTYLDTLTQLTGITPMLYTDEYNAANLWSSSLNHYPLWIAEYDVITPSSLGPWENWSGFQHSDTGSINGIVGNVDLDYFKESAFITAEESPIPSETHPTPDLKPTPPPVVSTFSTYIVQPGDTLSALALRFHTTVQTLVNLNHIANPNLIYVGQILKIPDLQSAPESSEPTPQMPAPSQPSSPSEQKPEAPSFIYYTVQSGDNLSTIALNYHTTVNTLVRLNHIMNPNLIYIGQVLKIPTSTTKTSQPTFITYIVQVGNTLSGIAMRYNTTASALAKLNHISNPNLIYVGQTLLIPH</sequence>
<dbReference type="InterPro" id="IPR018392">
    <property type="entry name" value="LysM"/>
</dbReference>
<dbReference type="Gene3D" id="3.20.20.80">
    <property type="entry name" value="Glycosidases"/>
    <property type="match status" value="1"/>
</dbReference>
<organism evidence="6 7">
    <name type="scientific">Zhenhengia yiwuensis</name>
    <dbReference type="NCBI Taxonomy" id="2763666"/>
    <lineage>
        <taxon>Bacteria</taxon>
        <taxon>Bacillati</taxon>
        <taxon>Bacillota</taxon>
        <taxon>Clostridia</taxon>
        <taxon>Lachnospirales</taxon>
        <taxon>Lachnospiraceae</taxon>
        <taxon>Zhenhengia</taxon>
    </lineage>
</organism>
<evidence type="ECO:0000256" key="1">
    <source>
        <dbReference type="ARBA" id="ARBA00010646"/>
    </source>
</evidence>
<dbReference type="RefSeq" id="WP_249332541.1">
    <property type="nucleotide sequence ID" value="NZ_JACRSY010000011.1"/>
</dbReference>
<dbReference type="SUPFAM" id="SSF54106">
    <property type="entry name" value="LysM domain"/>
    <property type="match status" value="3"/>
</dbReference>
<name>A0A926I984_9FIRM</name>
<dbReference type="SMART" id="SM00257">
    <property type="entry name" value="LysM"/>
    <property type="match status" value="3"/>
</dbReference>
<dbReference type="PROSITE" id="PS51782">
    <property type="entry name" value="LYSM"/>
    <property type="match status" value="3"/>
</dbReference>
<dbReference type="Gene3D" id="3.10.350.10">
    <property type="entry name" value="LysM domain"/>
    <property type="match status" value="3"/>
</dbReference>
<dbReference type="PANTHER" id="PTHR34135">
    <property type="entry name" value="LYSOZYME"/>
    <property type="match status" value="1"/>
</dbReference>
<dbReference type="Proteomes" id="UP000655830">
    <property type="component" value="Unassembled WGS sequence"/>
</dbReference>
<dbReference type="CDD" id="cd00118">
    <property type="entry name" value="LysM"/>
    <property type="match status" value="3"/>
</dbReference>
<evidence type="ECO:0000313" key="7">
    <source>
        <dbReference type="Proteomes" id="UP000655830"/>
    </source>
</evidence>
<comment type="caution">
    <text evidence="6">The sequence shown here is derived from an EMBL/GenBank/DDBJ whole genome shotgun (WGS) entry which is preliminary data.</text>
</comment>
<dbReference type="Pfam" id="PF01476">
    <property type="entry name" value="LysM"/>
    <property type="match status" value="3"/>
</dbReference>
<protein>
    <submittedName>
        <fullName evidence="6">LysM peptidoglycan-binding domain-containing protein</fullName>
    </submittedName>
</protein>
<dbReference type="PANTHER" id="PTHR34135:SF2">
    <property type="entry name" value="LYSOZYME"/>
    <property type="match status" value="1"/>
</dbReference>
<evidence type="ECO:0000259" key="5">
    <source>
        <dbReference type="PROSITE" id="PS51782"/>
    </source>
</evidence>
<feature type="region of interest" description="Disordered" evidence="4">
    <location>
        <begin position="299"/>
        <end position="326"/>
    </location>
</feature>
<keyword evidence="2" id="KW-0378">Hydrolase</keyword>
<dbReference type="InterPro" id="IPR017853">
    <property type="entry name" value="GH"/>
</dbReference>
<dbReference type="SUPFAM" id="SSF51445">
    <property type="entry name" value="(Trans)glycosidases"/>
    <property type="match status" value="1"/>
</dbReference>
<feature type="domain" description="LysM" evidence="5">
    <location>
        <begin position="251"/>
        <end position="295"/>
    </location>
</feature>
<dbReference type="AlphaFoldDB" id="A0A926I984"/>
<keyword evidence="3" id="KW-0326">Glycosidase</keyword>
<dbReference type="GO" id="GO:0016998">
    <property type="term" value="P:cell wall macromolecule catabolic process"/>
    <property type="evidence" value="ECO:0007669"/>
    <property type="project" value="InterPro"/>
</dbReference>